<evidence type="ECO:0000313" key="4">
    <source>
        <dbReference type="EMBL" id="GII95418.1"/>
    </source>
</evidence>
<evidence type="ECO:0000256" key="1">
    <source>
        <dbReference type="ARBA" id="ARBA00006382"/>
    </source>
</evidence>
<dbReference type="Pfam" id="PF00208">
    <property type="entry name" value="ELFV_dehydrog"/>
    <property type="match status" value="1"/>
</dbReference>
<feature type="domain" description="Glutamate/phenylalanine/leucine/valine/L-tryptophan dehydrogenase C-terminal" evidence="3">
    <location>
        <begin position="109"/>
        <end position="316"/>
    </location>
</feature>
<comment type="caution">
    <text evidence="4">The sequence shown here is derived from an EMBL/GenBank/DDBJ whole genome shotgun (WGS) entry which is preliminary data.</text>
</comment>
<dbReference type="Gene3D" id="3.40.50.720">
    <property type="entry name" value="NAD(P)-binding Rossmann-like Domain"/>
    <property type="match status" value="1"/>
</dbReference>
<dbReference type="RefSeq" id="WP_204030487.1">
    <property type="nucleotide sequence ID" value="NZ_BOOW01000036.1"/>
</dbReference>
<sequence length="331" mass="34543">MRVVELTGVDGYLAFDLDCALSVGGTRLAPHISRSEAVVLARAMTFRHAVLGRRVGGAAALLRATPETRDDILGRYVAEIHPLVERRSFLTFPDIGTRAEDLPAPSLTGTTTTHTALGIAVAAETALGGLRGRTLALYGFGDTAAALAAEALTRGARVTAVATPHGTVHRSGGLDVPLLLHLRDRYGDACVAHVGLPVHPPTALFTVNADILVPADRPGTLDAPRATRTPARLIAPATLAPYTRTGLATLHARGVLALPDFVSTAGADVTPTTSRGHIEHTIATLTAQTLTTADGPYPAACTLAVDFLHTWTPLPLPPPLLPDFTPARQGP</sequence>
<keyword evidence="5" id="KW-1185">Reference proteome</keyword>
<dbReference type="Pfam" id="PF02812">
    <property type="entry name" value="ELFV_dehydrog_N"/>
    <property type="match status" value="1"/>
</dbReference>
<name>A0A919V9G5_9ACTN</name>
<dbReference type="InterPro" id="IPR036291">
    <property type="entry name" value="NAD(P)-bd_dom_sf"/>
</dbReference>
<evidence type="ECO:0000256" key="2">
    <source>
        <dbReference type="ARBA" id="ARBA00023002"/>
    </source>
</evidence>
<dbReference type="EMBL" id="BOOW01000036">
    <property type="protein sequence ID" value="GII95418.1"/>
    <property type="molecule type" value="Genomic_DNA"/>
</dbReference>
<proteinExistence type="inferred from homology"/>
<dbReference type="AlphaFoldDB" id="A0A919V9G5"/>
<dbReference type="PANTHER" id="PTHR11606">
    <property type="entry name" value="GLUTAMATE DEHYDROGENASE"/>
    <property type="match status" value="1"/>
</dbReference>
<dbReference type="GO" id="GO:0004352">
    <property type="term" value="F:glutamate dehydrogenase (NAD+) activity"/>
    <property type="evidence" value="ECO:0007669"/>
    <property type="project" value="TreeGrafter"/>
</dbReference>
<dbReference type="InterPro" id="IPR006096">
    <property type="entry name" value="Glu/Leu/Phe/Val/Trp_DH_C"/>
</dbReference>
<accession>A0A919V9G5</accession>
<dbReference type="PANTHER" id="PTHR11606:SF13">
    <property type="entry name" value="GLUTAMATE DEHYDROGENASE 1, MITOCHONDRIAL"/>
    <property type="match status" value="1"/>
</dbReference>
<organism evidence="4 5">
    <name type="scientific">Sinosporangium siamense</name>
    <dbReference type="NCBI Taxonomy" id="1367973"/>
    <lineage>
        <taxon>Bacteria</taxon>
        <taxon>Bacillati</taxon>
        <taxon>Actinomycetota</taxon>
        <taxon>Actinomycetes</taxon>
        <taxon>Streptosporangiales</taxon>
        <taxon>Streptosporangiaceae</taxon>
        <taxon>Sinosporangium</taxon>
    </lineage>
</organism>
<protein>
    <recommendedName>
        <fullName evidence="3">Glutamate/phenylalanine/leucine/valine/L-tryptophan dehydrogenase C-terminal domain-containing protein</fullName>
    </recommendedName>
</protein>
<evidence type="ECO:0000313" key="5">
    <source>
        <dbReference type="Proteomes" id="UP000606172"/>
    </source>
</evidence>
<dbReference type="Gene3D" id="3.40.50.10860">
    <property type="entry name" value="Leucine Dehydrogenase, chain A, domain 1"/>
    <property type="match status" value="1"/>
</dbReference>
<evidence type="ECO:0000259" key="3">
    <source>
        <dbReference type="SMART" id="SM00839"/>
    </source>
</evidence>
<dbReference type="Proteomes" id="UP000606172">
    <property type="component" value="Unassembled WGS sequence"/>
</dbReference>
<dbReference type="InterPro" id="IPR006097">
    <property type="entry name" value="Glu/Leu/Phe/Val/Trp_DH_dimer"/>
</dbReference>
<gene>
    <name evidence="4" type="ORF">Ssi02_56490</name>
</gene>
<dbReference type="GO" id="GO:0006538">
    <property type="term" value="P:L-glutamate catabolic process"/>
    <property type="evidence" value="ECO:0007669"/>
    <property type="project" value="TreeGrafter"/>
</dbReference>
<keyword evidence="2" id="KW-0560">Oxidoreductase</keyword>
<reference evidence="4" key="1">
    <citation type="submission" date="2021-01" db="EMBL/GenBank/DDBJ databases">
        <title>Whole genome shotgun sequence of Sinosporangium siamense NBRC 109515.</title>
        <authorList>
            <person name="Komaki H."/>
            <person name="Tamura T."/>
        </authorList>
    </citation>
    <scope>NUCLEOTIDE SEQUENCE</scope>
    <source>
        <strain evidence="4">NBRC 109515</strain>
    </source>
</reference>
<comment type="similarity">
    <text evidence="1">Belongs to the Glu/Leu/Phe/Val dehydrogenases family.</text>
</comment>
<dbReference type="SMART" id="SM00839">
    <property type="entry name" value="ELFV_dehydrog"/>
    <property type="match status" value="1"/>
</dbReference>
<dbReference type="InterPro" id="IPR046346">
    <property type="entry name" value="Aminoacid_DH-like_N_sf"/>
</dbReference>
<dbReference type="SUPFAM" id="SSF53223">
    <property type="entry name" value="Aminoacid dehydrogenase-like, N-terminal domain"/>
    <property type="match status" value="1"/>
</dbReference>
<dbReference type="SUPFAM" id="SSF51735">
    <property type="entry name" value="NAD(P)-binding Rossmann-fold domains"/>
    <property type="match status" value="1"/>
</dbReference>